<accession>A0AAD5C0L2</accession>
<sequence length="97" mass="9960">MTVILKRGLALALIVLIVASSTFDNISVANARIPYKHVRQLAVDCEHDPRGYAIPGCGGGSGGSSRPGRPSGPAPGSKPCSKGCCGMNQMGKCICCK</sequence>
<reference evidence="3" key="1">
    <citation type="submission" date="2022-06" db="EMBL/GenBank/DDBJ databases">
        <title>Uncovering the hologenomic basis of an extraordinary plant invasion.</title>
        <authorList>
            <person name="Bieker V.C."/>
            <person name="Martin M.D."/>
            <person name="Gilbert T."/>
            <person name="Hodgins K."/>
            <person name="Battlay P."/>
            <person name="Petersen B."/>
            <person name="Wilson J."/>
        </authorList>
    </citation>
    <scope>NUCLEOTIDE SEQUENCE</scope>
    <source>
        <strain evidence="3">AA19_3_7</strain>
        <tissue evidence="3">Leaf</tissue>
    </source>
</reference>
<keyword evidence="4" id="KW-1185">Reference proteome</keyword>
<evidence type="ECO:0000256" key="1">
    <source>
        <dbReference type="SAM" id="MobiDB-lite"/>
    </source>
</evidence>
<proteinExistence type="predicted"/>
<dbReference type="AlphaFoldDB" id="A0AAD5C0L2"/>
<keyword evidence="2" id="KW-0732">Signal</keyword>
<feature type="signal peptide" evidence="2">
    <location>
        <begin position="1"/>
        <end position="20"/>
    </location>
</feature>
<name>A0AAD5C0L2_AMBAR</name>
<protein>
    <submittedName>
        <fullName evidence="3">Uncharacterized protein</fullName>
    </submittedName>
</protein>
<gene>
    <name evidence="3" type="ORF">M8C21_015350</name>
</gene>
<evidence type="ECO:0000313" key="3">
    <source>
        <dbReference type="EMBL" id="KAI7732872.1"/>
    </source>
</evidence>
<dbReference type="EMBL" id="JAMZMK010010124">
    <property type="protein sequence ID" value="KAI7732872.1"/>
    <property type="molecule type" value="Genomic_DNA"/>
</dbReference>
<feature type="compositionally biased region" description="Low complexity" evidence="1">
    <location>
        <begin position="66"/>
        <end position="77"/>
    </location>
</feature>
<dbReference type="Proteomes" id="UP001206925">
    <property type="component" value="Unassembled WGS sequence"/>
</dbReference>
<organism evidence="3 4">
    <name type="scientific">Ambrosia artemisiifolia</name>
    <name type="common">Common ragweed</name>
    <dbReference type="NCBI Taxonomy" id="4212"/>
    <lineage>
        <taxon>Eukaryota</taxon>
        <taxon>Viridiplantae</taxon>
        <taxon>Streptophyta</taxon>
        <taxon>Embryophyta</taxon>
        <taxon>Tracheophyta</taxon>
        <taxon>Spermatophyta</taxon>
        <taxon>Magnoliopsida</taxon>
        <taxon>eudicotyledons</taxon>
        <taxon>Gunneridae</taxon>
        <taxon>Pentapetalae</taxon>
        <taxon>asterids</taxon>
        <taxon>campanulids</taxon>
        <taxon>Asterales</taxon>
        <taxon>Asteraceae</taxon>
        <taxon>Asteroideae</taxon>
        <taxon>Heliantheae alliance</taxon>
        <taxon>Heliantheae</taxon>
        <taxon>Ambrosia</taxon>
    </lineage>
</organism>
<evidence type="ECO:0000313" key="4">
    <source>
        <dbReference type="Proteomes" id="UP001206925"/>
    </source>
</evidence>
<feature type="region of interest" description="Disordered" evidence="1">
    <location>
        <begin position="56"/>
        <end position="82"/>
    </location>
</feature>
<comment type="caution">
    <text evidence="3">The sequence shown here is derived from an EMBL/GenBank/DDBJ whole genome shotgun (WGS) entry which is preliminary data.</text>
</comment>
<evidence type="ECO:0000256" key="2">
    <source>
        <dbReference type="SAM" id="SignalP"/>
    </source>
</evidence>
<feature type="chain" id="PRO_5042241213" evidence="2">
    <location>
        <begin position="21"/>
        <end position="97"/>
    </location>
</feature>
<feature type="compositionally biased region" description="Gly residues" evidence="1">
    <location>
        <begin position="56"/>
        <end position="65"/>
    </location>
</feature>